<gene>
    <name evidence="1" type="ORF">ACJDUH_11260</name>
</gene>
<dbReference type="Gene3D" id="3.40.50.1400">
    <property type="match status" value="2"/>
</dbReference>
<protein>
    <submittedName>
        <fullName evidence="1">Sirohydrochlorin cobaltochelatase</fullName>
    </submittedName>
</protein>
<comment type="caution">
    <text evidence="1">The sequence shown here is derived from an EMBL/GenBank/DDBJ whole genome shotgun (WGS) entry which is preliminary data.</text>
</comment>
<sequence length="286" mass="32573">MEEINLSKENKKAILLVSFGTSYEETRKLTLDSIEEYVGIRFKDYEIRKAFTSHMIINLLRKRDGIYIDTPEEALENLEKEGYEVVIVQSLHIIPGEEYDYLNKIVKAFKDKKVFEKLELGRPILYYKGNSEEIPDDYSLAAEAIKLQLPEDGSVVFMGHGTAHPANACYACLQFVLKDKGINNAYIGTVEGYPTLDNIIFYLKKHSVKEVTLMPLMIVAGDHCMNDMASDNNDSWKSTLEKEGFKVKLYLHGLGENKIIKDIFAKHVEDSILGNYITIGETKKGR</sequence>
<dbReference type="RefSeq" id="WP_406765295.1">
    <property type="nucleotide sequence ID" value="NZ_JBJHZY010000002.1"/>
</dbReference>
<dbReference type="PIRSF" id="PIRSF033579">
    <property type="entry name" value="Anaer_Co_chel"/>
    <property type="match status" value="1"/>
</dbReference>
<dbReference type="SUPFAM" id="SSF53800">
    <property type="entry name" value="Chelatase"/>
    <property type="match status" value="1"/>
</dbReference>
<dbReference type="InterPro" id="IPR010388">
    <property type="entry name" value="Anaerobic_Co-chelatase"/>
</dbReference>
<dbReference type="CDD" id="cd03413">
    <property type="entry name" value="CbiK_C"/>
    <property type="match status" value="1"/>
</dbReference>
<proteinExistence type="predicted"/>
<keyword evidence="2" id="KW-1185">Reference proteome</keyword>
<accession>A0ABW8TTK6</accession>
<reference evidence="1 2" key="1">
    <citation type="submission" date="2024-11" db="EMBL/GenBank/DDBJ databases">
        <authorList>
            <person name="Heng Y.C."/>
            <person name="Lim A.C.H."/>
            <person name="Lee J.K.Y."/>
            <person name="Kittelmann S."/>
        </authorList>
    </citation>
    <scope>NUCLEOTIDE SEQUENCE [LARGE SCALE GENOMIC DNA]</scope>
    <source>
        <strain evidence="1 2">WILCCON 0202</strain>
    </source>
</reference>
<evidence type="ECO:0000313" key="2">
    <source>
        <dbReference type="Proteomes" id="UP001623661"/>
    </source>
</evidence>
<dbReference type="Pfam" id="PF06180">
    <property type="entry name" value="CbiK"/>
    <property type="match status" value="1"/>
</dbReference>
<dbReference type="Proteomes" id="UP001623661">
    <property type="component" value="Unassembled WGS sequence"/>
</dbReference>
<dbReference type="EMBL" id="JBJHZY010000002">
    <property type="protein sequence ID" value="MFL0268669.1"/>
    <property type="molecule type" value="Genomic_DNA"/>
</dbReference>
<organism evidence="1 2">
    <name type="scientific">Candidatus Clostridium radicumherbarum</name>
    <dbReference type="NCBI Taxonomy" id="3381662"/>
    <lineage>
        <taxon>Bacteria</taxon>
        <taxon>Bacillati</taxon>
        <taxon>Bacillota</taxon>
        <taxon>Clostridia</taxon>
        <taxon>Eubacteriales</taxon>
        <taxon>Clostridiaceae</taxon>
        <taxon>Clostridium</taxon>
    </lineage>
</organism>
<name>A0ABW8TTK6_9CLOT</name>
<dbReference type="CDD" id="cd03412">
    <property type="entry name" value="CbiK_N"/>
    <property type="match status" value="1"/>
</dbReference>
<evidence type="ECO:0000313" key="1">
    <source>
        <dbReference type="EMBL" id="MFL0268669.1"/>
    </source>
</evidence>